<dbReference type="Pfam" id="PF03630">
    <property type="entry name" value="Fumble"/>
    <property type="match status" value="1"/>
</dbReference>
<evidence type="ECO:0000256" key="2">
    <source>
        <dbReference type="ARBA" id="ARBA00022679"/>
    </source>
</evidence>
<evidence type="ECO:0000256" key="6">
    <source>
        <dbReference type="ARBA" id="ARBA00022993"/>
    </source>
</evidence>
<protein>
    <submittedName>
        <fullName evidence="7">Type II pantothenate kinase</fullName>
        <ecNumber evidence="7">2.7.1.33</ecNumber>
    </submittedName>
</protein>
<keyword evidence="4 7" id="KW-0418">Kinase</keyword>
<accession>A0A923L6P0</accession>
<dbReference type="EC" id="2.7.1.33" evidence="7"/>
<dbReference type="AlphaFoldDB" id="A0A923L6P0"/>
<dbReference type="GO" id="GO:0005524">
    <property type="term" value="F:ATP binding"/>
    <property type="evidence" value="ECO:0007669"/>
    <property type="project" value="UniProtKB-KW"/>
</dbReference>
<dbReference type="EMBL" id="JACOOL010000007">
    <property type="protein sequence ID" value="MBC5637434.1"/>
    <property type="molecule type" value="Genomic_DNA"/>
</dbReference>
<evidence type="ECO:0000256" key="5">
    <source>
        <dbReference type="ARBA" id="ARBA00022840"/>
    </source>
</evidence>
<evidence type="ECO:0000256" key="1">
    <source>
        <dbReference type="ARBA" id="ARBA00022490"/>
    </source>
</evidence>
<evidence type="ECO:0000256" key="3">
    <source>
        <dbReference type="ARBA" id="ARBA00022741"/>
    </source>
</evidence>
<dbReference type="GO" id="GO:0005829">
    <property type="term" value="C:cytosol"/>
    <property type="evidence" value="ECO:0007669"/>
    <property type="project" value="TreeGrafter"/>
</dbReference>
<keyword evidence="8" id="KW-1185">Reference proteome</keyword>
<keyword evidence="5" id="KW-0067">ATP-binding</keyword>
<dbReference type="InterPro" id="IPR043129">
    <property type="entry name" value="ATPase_NBD"/>
</dbReference>
<reference evidence="7" key="1">
    <citation type="submission" date="2020-08" db="EMBL/GenBank/DDBJ databases">
        <title>Genome public.</title>
        <authorList>
            <person name="Liu C."/>
            <person name="Sun Q."/>
        </authorList>
    </citation>
    <scope>NUCLEOTIDE SEQUENCE</scope>
    <source>
        <strain evidence="7">BX22</strain>
    </source>
</reference>
<keyword evidence="2 7" id="KW-0808">Transferase</keyword>
<sequence>MNKIGIDAGGSLVKLAYYDHGKIHTKTFSSLDIDAVLEWLSILSPNASLFVTGGKANSFTKLPSFNCQLVNEFQAVTRGASYLLKEKAINHEEYILVNIGTGTSIFHVTHNSFERVLGSGIGGGTLMGLGYLITRKNDFQTFTTMASNGDSRKSDLLVRDIYAPEEPPIYRDLTAANLGKAHLNKDATEHDHLASVMRVIGETILLLATQVATAKQIKPIVFVGGTVTNNPALKEVFVQFRDMMSYEPVFLDKGSHAGAIGALLENE</sequence>
<dbReference type="Proteomes" id="UP000637359">
    <property type="component" value="Unassembled WGS sequence"/>
</dbReference>
<dbReference type="RefSeq" id="WP_186870163.1">
    <property type="nucleotide sequence ID" value="NZ_JACOOL010000007.1"/>
</dbReference>
<organism evidence="7 8">
    <name type="scientific">Ornithinibacillus hominis</name>
    <dbReference type="NCBI Taxonomy" id="2763055"/>
    <lineage>
        <taxon>Bacteria</taxon>
        <taxon>Bacillati</taxon>
        <taxon>Bacillota</taxon>
        <taxon>Bacilli</taxon>
        <taxon>Bacillales</taxon>
        <taxon>Bacillaceae</taxon>
        <taxon>Ornithinibacillus</taxon>
    </lineage>
</organism>
<dbReference type="PIRSF" id="PIRSF036940">
    <property type="entry name" value="PanK_bac_aCoA"/>
    <property type="match status" value="1"/>
</dbReference>
<keyword evidence="3" id="KW-0547">Nucleotide-binding</keyword>
<keyword evidence="6" id="KW-0173">Coenzyme A biosynthesis</keyword>
<dbReference type="SUPFAM" id="SSF53067">
    <property type="entry name" value="Actin-like ATPase domain"/>
    <property type="match status" value="1"/>
</dbReference>
<dbReference type="CDD" id="cd24085">
    <property type="entry name" value="ASKHA_NBD_PanK-II_bac"/>
    <property type="match status" value="1"/>
</dbReference>
<dbReference type="Gene3D" id="3.30.420.40">
    <property type="match status" value="1"/>
</dbReference>
<dbReference type="InterPro" id="IPR004567">
    <property type="entry name" value="Type_II_PanK"/>
</dbReference>
<dbReference type="PANTHER" id="PTHR12280:SF20">
    <property type="entry name" value="4'-PHOSPHOPANTETHEINE PHOSPHATASE"/>
    <property type="match status" value="1"/>
</dbReference>
<dbReference type="GO" id="GO:0015937">
    <property type="term" value="P:coenzyme A biosynthetic process"/>
    <property type="evidence" value="ECO:0007669"/>
    <property type="project" value="UniProtKB-KW"/>
</dbReference>
<dbReference type="PANTHER" id="PTHR12280">
    <property type="entry name" value="PANTOTHENATE KINASE"/>
    <property type="match status" value="1"/>
</dbReference>
<dbReference type="NCBIfam" id="NF009842">
    <property type="entry name" value="PRK13317.1"/>
    <property type="match status" value="1"/>
</dbReference>
<keyword evidence="1" id="KW-0963">Cytoplasm</keyword>
<evidence type="ECO:0000313" key="7">
    <source>
        <dbReference type="EMBL" id="MBC5637434.1"/>
    </source>
</evidence>
<dbReference type="InterPro" id="IPR011602">
    <property type="entry name" value="Type_II_PanK_bac"/>
</dbReference>
<proteinExistence type="predicted"/>
<comment type="caution">
    <text evidence="7">The sequence shown here is derived from an EMBL/GenBank/DDBJ whole genome shotgun (WGS) entry which is preliminary data.</text>
</comment>
<evidence type="ECO:0000256" key="4">
    <source>
        <dbReference type="ARBA" id="ARBA00022777"/>
    </source>
</evidence>
<name>A0A923L6P0_9BACI</name>
<dbReference type="GO" id="GO:0004594">
    <property type="term" value="F:pantothenate kinase activity"/>
    <property type="evidence" value="ECO:0007669"/>
    <property type="project" value="UniProtKB-EC"/>
</dbReference>
<gene>
    <name evidence="7" type="primary">coaW</name>
    <name evidence="7" type="ORF">H8S33_11515</name>
</gene>
<evidence type="ECO:0000313" key="8">
    <source>
        <dbReference type="Proteomes" id="UP000637359"/>
    </source>
</evidence>